<dbReference type="InterPro" id="IPR025845">
    <property type="entry name" value="Thg1_C_dom"/>
</dbReference>
<reference evidence="19" key="1">
    <citation type="submission" date="2021-01" db="EMBL/GenBank/DDBJ databases">
        <title>Adiantum capillus-veneris genome.</title>
        <authorList>
            <person name="Fang Y."/>
            <person name="Liao Q."/>
        </authorList>
    </citation>
    <scope>NUCLEOTIDE SEQUENCE</scope>
    <source>
        <strain evidence="19">H3</strain>
        <tissue evidence="19">Leaf</tissue>
    </source>
</reference>
<evidence type="ECO:0000256" key="13">
    <source>
        <dbReference type="ARBA" id="ARBA00047281"/>
    </source>
</evidence>
<feature type="binding site" evidence="15">
    <location>
        <begin position="66"/>
        <end position="67"/>
    </location>
    <ligand>
        <name>GTP</name>
        <dbReference type="ChEBI" id="CHEBI:37565"/>
    </ligand>
</feature>
<evidence type="ECO:0000256" key="3">
    <source>
        <dbReference type="ARBA" id="ARBA00010113"/>
    </source>
</evidence>
<evidence type="ECO:0000256" key="16">
    <source>
        <dbReference type="PIRSR" id="PIRSR028980-2"/>
    </source>
</evidence>
<comment type="subcellular location">
    <subcellularLocation>
        <location evidence="2">Nucleus</location>
    </subcellularLocation>
</comment>
<comment type="catalytic activity">
    <reaction evidence="13 14">
        <text>a 5'-end ribonucleotide-tRNA(His) + GTP + ATP + H2O = a 5'-end phospho-guanosine-ribonucleotide-tRNA(His) + AMP + 2 diphosphate + H(+)</text>
        <dbReference type="Rhea" id="RHEA:54564"/>
        <dbReference type="Rhea" id="RHEA-COMP:14193"/>
        <dbReference type="Rhea" id="RHEA-COMP:14917"/>
        <dbReference type="ChEBI" id="CHEBI:15377"/>
        <dbReference type="ChEBI" id="CHEBI:15378"/>
        <dbReference type="ChEBI" id="CHEBI:30616"/>
        <dbReference type="ChEBI" id="CHEBI:33019"/>
        <dbReference type="ChEBI" id="CHEBI:37565"/>
        <dbReference type="ChEBI" id="CHEBI:138282"/>
        <dbReference type="ChEBI" id="CHEBI:141847"/>
        <dbReference type="ChEBI" id="CHEBI:456215"/>
        <dbReference type="EC" id="2.7.7.79"/>
    </reaction>
</comment>
<feature type="binding site" evidence="16">
    <location>
        <position position="20"/>
    </location>
    <ligand>
        <name>Mg(2+)</name>
        <dbReference type="ChEBI" id="CHEBI:18420"/>
        <label>1</label>
        <note>catalytic</note>
    </ligand>
</feature>
<dbReference type="InterPro" id="IPR038469">
    <property type="entry name" value="tRNAHis_GuaTrfase_Thg1_sf"/>
</dbReference>
<dbReference type="EMBL" id="JABFUD020000018">
    <property type="protein sequence ID" value="KAI5066173.1"/>
    <property type="molecule type" value="Genomic_DNA"/>
</dbReference>
<comment type="similarity">
    <text evidence="3 14">Belongs to the tRNA(His) guanylyltransferase family.</text>
</comment>
<accession>A0A9D4Z8H4</accession>
<dbReference type="Pfam" id="PF04446">
    <property type="entry name" value="Thg1"/>
    <property type="match status" value="1"/>
</dbReference>
<sequence>MALPWRDRLLPLTWIVIRIDGRSFHRFAEVHDFQKPNDIDALNLMNECAKAVMEDLPDIVFAYGVSDEYSFVIRKESTLYGRRSSKLVSVIVSLFAASYVFKWQTFFPDKKLQYPPAFDGRAVCYPEDSVLRDYLSWRQVDCHINNQYNTCLWSMIKAGKSKDCANNELKGTRADFKNEMLFKQFGINYNDLPAMFRKGSYVFRKKVQSNSGGGTQVSKKSSFVLTIEHGDIIGDTFWKENPYILGIKENL</sequence>
<keyword evidence="9 14" id="KW-0547">Nucleotide-binding</keyword>
<dbReference type="Pfam" id="PF14413">
    <property type="entry name" value="Thg1C"/>
    <property type="match status" value="1"/>
</dbReference>
<feature type="binding site" evidence="16">
    <location>
        <position position="21"/>
    </location>
    <ligand>
        <name>Mg(2+)</name>
        <dbReference type="ChEBI" id="CHEBI:18420"/>
        <label>1</label>
        <note>catalytic</note>
    </ligand>
</feature>
<evidence type="ECO:0000256" key="4">
    <source>
        <dbReference type="ARBA" id="ARBA00012511"/>
    </source>
</evidence>
<feature type="domain" description="tRNAHis guanylyltransferase catalytic" evidence="17">
    <location>
        <begin position="7"/>
        <end position="126"/>
    </location>
</feature>
<evidence type="ECO:0000256" key="7">
    <source>
        <dbReference type="ARBA" id="ARBA00022695"/>
    </source>
</evidence>
<feature type="binding site" evidence="16">
    <location>
        <position position="67"/>
    </location>
    <ligand>
        <name>Mg(2+)</name>
        <dbReference type="ChEBI" id="CHEBI:18420"/>
        <label>1</label>
        <note>catalytic</note>
    </ligand>
</feature>
<dbReference type="GO" id="GO:0005525">
    <property type="term" value="F:GTP binding"/>
    <property type="evidence" value="ECO:0007669"/>
    <property type="project" value="UniProtKB-UniRule"/>
</dbReference>
<dbReference type="PANTHER" id="PTHR12729">
    <property type="entry name" value="TRNA(HIS) GUANYLYLTRANSFERASE-RELATED"/>
    <property type="match status" value="1"/>
</dbReference>
<dbReference type="GO" id="GO:0005654">
    <property type="term" value="C:nucleoplasm"/>
    <property type="evidence" value="ECO:0007669"/>
    <property type="project" value="UniProtKB-ARBA"/>
</dbReference>
<dbReference type="GO" id="GO:0008193">
    <property type="term" value="F:tRNA guanylyltransferase activity"/>
    <property type="evidence" value="ECO:0007669"/>
    <property type="project" value="UniProtKB-UniRule"/>
</dbReference>
<dbReference type="Proteomes" id="UP000886520">
    <property type="component" value="Chromosome 18"/>
</dbReference>
<evidence type="ECO:0000256" key="11">
    <source>
        <dbReference type="ARBA" id="ARBA00023134"/>
    </source>
</evidence>
<evidence type="ECO:0000256" key="5">
    <source>
        <dbReference type="ARBA" id="ARBA00022679"/>
    </source>
</evidence>
<dbReference type="Gene3D" id="3.30.70.3000">
    <property type="match status" value="1"/>
</dbReference>
<keyword evidence="8 14" id="KW-0479">Metal-binding</keyword>
<evidence type="ECO:0000256" key="6">
    <source>
        <dbReference type="ARBA" id="ARBA00022694"/>
    </source>
</evidence>
<comment type="function">
    <text evidence="1 14">Adds a GMP to the 5'-end of tRNA(His) after transcription and RNase P cleavage.</text>
</comment>
<dbReference type="GO" id="GO:0000287">
    <property type="term" value="F:magnesium ion binding"/>
    <property type="evidence" value="ECO:0007669"/>
    <property type="project" value="UniProtKB-UniRule"/>
</dbReference>
<keyword evidence="5 14" id="KW-0808">Transferase</keyword>
<evidence type="ECO:0000256" key="14">
    <source>
        <dbReference type="PIRNR" id="PIRNR028980"/>
    </source>
</evidence>
<evidence type="ECO:0000256" key="12">
    <source>
        <dbReference type="ARBA" id="ARBA00023242"/>
    </source>
</evidence>
<keyword evidence="10 14" id="KW-0460">Magnesium</keyword>
<dbReference type="GO" id="GO:0006400">
    <property type="term" value="P:tRNA modification"/>
    <property type="evidence" value="ECO:0007669"/>
    <property type="project" value="UniProtKB-UniRule"/>
</dbReference>
<comment type="cofactor">
    <cofactor evidence="16">
        <name>Mg(2+)</name>
        <dbReference type="ChEBI" id="CHEBI:18420"/>
    </cofactor>
    <text evidence="16">Binds 2 magnesium ions per subunit.</text>
</comment>
<proteinExistence type="inferred from homology"/>
<dbReference type="PIRSF" id="PIRSF028980">
    <property type="entry name" value="tRNAHis_guanylyltransferase"/>
    <property type="match status" value="1"/>
</dbReference>
<evidence type="ECO:0000313" key="19">
    <source>
        <dbReference type="EMBL" id="KAI5066173.1"/>
    </source>
</evidence>
<dbReference type="AlphaFoldDB" id="A0A9D4Z8H4"/>
<organism evidence="19 20">
    <name type="scientific">Adiantum capillus-veneris</name>
    <name type="common">Maidenhair fern</name>
    <dbReference type="NCBI Taxonomy" id="13818"/>
    <lineage>
        <taxon>Eukaryota</taxon>
        <taxon>Viridiplantae</taxon>
        <taxon>Streptophyta</taxon>
        <taxon>Embryophyta</taxon>
        <taxon>Tracheophyta</taxon>
        <taxon>Polypodiopsida</taxon>
        <taxon>Polypodiidae</taxon>
        <taxon>Polypodiales</taxon>
        <taxon>Pteridineae</taxon>
        <taxon>Pteridaceae</taxon>
        <taxon>Vittarioideae</taxon>
        <taxon>Adiantum</taxon>
    </lineage>
</organism>
<evidence type="ECO:0000256" key="9">
    <source>
        <dbReference type="ARBA" id="ARBA00022741"/>
    </source>
</evidence>
<feature type="binding site" evidence="16">
    <location>
        <position position="67"/>
    </location>
    <ligand>
        <name>Mg(2+)</name>
        <dbReference type="ChEBI" id="CHEBI:18420"/>
        <label>2</label>
        <note>catalytic</note>
    </ligand>
</feature>
<dbReference type="OrthoDB" id="62560at2759"/>
<dbReference type="FunFam" id="3.30.70.3000:FF:000002">
    <property type="entry name" value="tRNA(His) guanylyltransferase 1"/>
    <property type="match status" value="1"/>
</dbReference>
<evidence type="ECO:0000256" key="8">
    <source>
        <dbReference type="ARBA" id="ARBA00022723"/>
    </source>
</evidence>
<keyword evidence="6 14" id="KW-0819">tRNA processing</keyword>
<dbReference type="InterPro" id="IPR024956">
    <property type="entry name" value="tRNAHis_GuaTrfase_cat"/>
</dbReference>
<keyword evidence="7 14" id="KW-0548">Nucleotidyltransferase</keyword>
<keyword evidence="11 14" id="KW-0342">GTP-binding</keyword>
<evidence type="ECO:0000259" key="18">
    <source>
        <dbReference type="Pfam" id="PF14413"/>
    </source>
</evidence>
<comment type="caution">
    <text evidence="19">The sequence shown here is derived from an EMBL/GenBank/DDBJ whole genome shotgun (WGS) entry which is preliminary data.</text>
</comment>
<protein>
    <recommendedName>
        <fullName evidence="4 14">tRNA(His) guanylyltransferase</fullName>
        <ecNumber evidence="4 14">2.7.7.79</ecNumber>
    </recommendedName>
    <alternativeName>
        <fullName evidence="14">tRNA-histidine guanylyltransferase</fullName>
    </alternativeName>
</protein>
<evidence type="ECO:0000256" key="15">
    <source>
        <dbReference type="PIRSR" id="PIRSR028980-1"/>
    </source>
</evidence>
<dbReference type="InterPro" id="IPR007537">
    <property type="entry name" value="tRNAHis_GuaTrfase_Thg1"/>
</dbReference>
<gene>
    <name evidence="19" type="ORF">GOP47_0018797</name>
</gene>
<evidence type="ECO:0000256" key="1">
    <source>
        <dbReference type="ARBA" id="ARBA00002939"/>
    </source>
</evidence>
<evidence type="ECO:0000256" key="2">
    <source>
        <dbReference type="ARBA" id="ARBA00004123"/>
    </source>
</evidence>
<feature type="binding site" evidence="15">
    <location>
        <begin position="20"/>
        <end position="25"/>
    </location>
    <ligand>
        <name>GTP</name>
        <dbReference type="ChEBI" id="CHEBI:37565"/>
    </ligand>
</feature>
<evidence type="ECO:0000259" key="17">
    <source>
        <dbReference type="Pfam" id="PF04446"/>
    </source>
</evidence>
<feature type="binding site" evidence="16">
    <location>
        <position position="20"/>
    </location>
    <ligand>
        <name>Mg(2+)</name>
        <dbReference type="ChEBI" id="CHEBI:18420"/>
        <label>2</label>
        <note>catalytic</note>
    </ligand>
</feature>
<evidence type="ECO:0000313" key="20">
    <source>
        <dbReference type="Proteomes" id="UP000886520"/>
    </source>
</evidence>
<evidence type="ECO:0000256" key="10">
    <source>
        <dbReference type="ARBA" id="ARBA00022842"/>
    </source>
</evidence>
<feature type="domain" description="Thg1 C-terminal" evidence="18">
    <location>
        <begin position="130"/>
        <end position="220"/>
    </location>
</feature>
<dbReference type="PANTHER" id="PTHR12729:SF6">
    <property type="entry name" value="TRNA(HIS) GUANYLYLTRANSFERASE-RELATED"/>
    <property type="match status" value="1"/>
</dbReference>
<keyword evidence="12" id="KW-0539">Nucleus</keyword>
<name>A0A9D4Z8H4_ADICA</name>
<keyword evidence="20" id="KW-1185">Reference proteome</keyword>
<dbReference type="EC" id="2.7.7.79" evidence="4 14"/>